<keyword evidence="3" id="KW-1185">Reference proteome</keyword>
<reference evidence="3" key="2">
    <citation type="submission" date="2019-10" db="EMBL/GenBank/DDBJ databases">
        <title>A de novo genome assembly of a pear dwarfing rootstock.</title>
        <authorList>
            <person name="Wang F."/>
            <person name="Wang J."/>
            <person name="Li S."/>
            <person name="Zhang Y."/>
            <person name="Fang M."/>
            <person name="Ma L."/>
            <person name="Zhao Y."/>
            <person name="Jiang S."/>
        </authorList>
    </citation>
    <scope>NUCLEOTIDE SEQUENCE [LARGE SCALE GENOMIC DNA]</scope>
</reference>
<feature type="region of interest" description="Disordered" evidence="1">
    <location>
        <begin position="1"/>
        <end position="21"/>
    </location>
</feature>
<proteinExistence type="predicted"/>
<dbReference type="Pfam" id="PF14223">
    <property type="entry name" value="Retrotran_gag_2"/>
    <property type="match status" value="1"/>
</dbReference>
<comment type="caution">
    <text evidence="2">The sequence shown here is derived from an EMBL/GenBank/DDBJ whole genome shotgun (WGS) entry which is preliminary data.</text>
</comment>
<dbReference type="AlphaFoldDB" id="A0A5N5HQL4"/>
<evidence type="ECO:0000256" key="1">
    <source>
        <dbReference type="SAM" id="MobiDB-lite"/>
    </source>
</evidence>
<dbReference type="PANTHER" id="PTHR47592">
    <property type="entry name" value="PBF68 PROTEIN"/>
    <property type="match status" value="1"/>
</dbReference>
<evidence type="ECO:0000313" key="3">
    <source>
        <dbReference type="Proteomes" id="UP000327157"/>
    </source>
</evidence>
<evidence type="ECO:0000313" key="2">
    <source>
        <dbReference type="EMBL" id="KAB2629137.1"/>
    </source>
</evidence>
<reference evidence="2 3" key="1">
    <citation type="submission" date="2019-09" db="EMBL/GenBank/DDBJ databases">
        <authorList>
            <person name="Ou C."/>
        </authorList>
    </citation>
    <scope>NUCLEOTIDE SEQUENCE [LARGE SCALE GENOMIC DNA]</scope>
    <source>
        <strain evidence="2">S2</strain>
        <tissue evidence="2">Leaf</tissue>
    </source>
</reference>
<feature type="compositionally biased region" description="Basic and acidic residues" evidence="1">
    <location>
        <begin position="8"/>
        <end position="21"/>
    </location>
</feature>
<dbReference type="OrthoDB" id="1651011at2759"/>
<reference evidence="2 3" key="3">
    <citation type="submission" date="2019-11" db="EMBL/GenBank/DDBJ databases">
        <title>A de novo genome assembly of a pear dwarfing rootstock.</title>
        <authorList>
            <person name="Wang F."/>
            <person name="Wang J."/>
            <person name="Li S."/>
            <person name="Zhang Y."/>
            <person name="Fang M."/>
            <person name="Ma L."/>
            <person name="Zhao Y."/>
            <person name="Jiang S."/>
        </authorList>
    </citation>
    <scope>NUCLEOTIDE SEQUENCE [LARGE SCALE GENOMIC DNA]</scope>
    <source>
        <strain evidence="2">S2</strain>
        <tissue evidence="2">Leaf</tissue>
    </source>
</reference>
<dbReference type="PANTHER" id="PTHR47592:SF27">
    <property type="entry name" value="OS08G0421700 PROTEIN"/>
    <property type="match status" value="1"/>
</dbReference>
<accession>A0A5N5HQL4</accession>
<dbReference type="EMBL" id="SMOL01000148">
    <property type="protein sequence ID" value="KAB2629137.1"/>
    <property type="molecule type" value="Genomic_DNA"/>
</dbReference>
<name>A0A5N5HQL4_9ROSA</name>
<sequence length="101" mass="11898">MEQSGTKPHSEKPEKFKGGDFKSSKKYVVGKFLDYKMVDSKSVVSQTEDLQKIIYDIHVEEMVINESFQVTSFIKKLPPSWKEFKNYLKHKRKEILLRISL</sequence>
<organism evidence="2 3">
    <name type="scientific">Pyrus ussuriensis x Pyrus communis</name>
    <dbReference type="NCBI Taxonomy" id="2448454"/>
    <lineage>
        <taxon>Eukaryota</taxon>
        <taxon>Viridiplantae</taxon>
        <taxon>Streptophyta</taxon>
        <taxon>Embryophyta</taxon>
        <taxon>Tracheophyta</taxon>
        <taxon>Spermatophyta</taxon>
        <taxon>Magnoliopsida</taxon>
        <taxon>eudicotyledons</taxon>
        <taxon>Gunneridae</taxon>
        <taxon>Pentapetalae</taxon>
        <taxon>rosids</taxon>
        <taxon>fabids</taxon>
        <taxon>Rosales</taxon>
        <taxon>Rosaceae</taxon>
        <taxon>Amygdaloideae</taxon>
        <taxon>Maleae</taxon>
        <taxon>Pyrus</taxon>
    </lineage>
</organism>
<gene>
    <name evidence="2" type="ORF">D8674_033932</name>
</gene>
<protein>
    <submittedName>
        <fullName evidence="2">Uncharacterized protein</fullName>
    </submittedName>
</protein>
<dbReference type="Proteomes" id="UP000327157">
    <property type="component" value="Chromosome 8"/>
</dbReference>